<sequence>MHAYMDREAFSLTIQKGEMHYFSRSRGIIWHKGETSGFVQKVNELVIDDDQDAVWAKVTVTGGASCHVGYRSCFYRKIRLNQNLKVNKKIMLSFSDSEKVFDPEIVYSETSNPTKL</sequence>
<evidence type="ECO:0000256" key="3">
    <source>
        <dbReference type="ARBA" id="ARBA00012721"/>
    </source>
</evidence>
<protein>
    <recommendedName>
        <fullName evidence="3">phosphoribosyl-AMP cyclohydrolase</fullName>
        <ecNumber evidence="3">3.5.4.19</ecNumber>
    </recommendedName>
</protein>
<keyword evidence="5" id="KW-0378">Hydrolase</keyword>
<dbReference type="Pfam" id="PF01502">
    <property type="entry name" value="PRA-CH"/>
    <property type="match status" value="1"/>
</dbReference>
<dbReference type="Gene3D" id="4.10.80.70">
    <property type="match status" value="1"/>
</dbReference>
<accession>A0A381TG63</accession>
<keyword evidence="6" id="KW-0368">Histidine biosynthesis</keyword>
<evidence type="ECO:0000256" key="2">
    <source>
        <dbReference type="ARBA" id="ARBA00005169"/>
    </source>
</evidence>
<dbReference type="EMBL" id="UINC01004245">
    <property type="protein sequence ID" value="SVA12923.1"/>
    <property type="molecule type" value="Genomic_DNA"/>
</dbReference>
<dbReference type="InterPro" id="IPR038019">
    <property type="entry name" value="PRib_AMP_CycHydrolase_sf"/>
</dbReference>
<evidence type="ECO:0000313" key="8">
    <source>
        <dbReference type="EMBL" id="SVA12923.1"/>
    </source>
</evidence>
<dbReference type="InterPro" id="IPR002496">
    <property type="entry name" value="PRib_AMP_CycHydrolase_dom"/>
</dbReference>
<comment type="pathway">
    <text evidence="2">Amino-acid biosynthesis; L-histidine biosynthesis; L-histidine from 5-phospho-alpha-D-ribose 1-diphosphate: step 3/9.</text>
</comment>
<dbReference type="PANTHER" id="PTHR42945:SF1">
    <property type="entry name" value="HISTIDINE BIOSYNTHESIS BIFUNCTIONAL PROTEIN HIS7"/>
    <property type="match status" value="1"/>
</dbReference>
<dbReference type="Gene3D" id="3.10.20.810">
    <property type="entry name" value="Phosphoribosyl-AMP cyclohydrolase"/>
    <property type="match status" value="1"/>
</dbReference>
<dbReference type="PANTHER" id="PTHR42945">
    <property type="entry name" value="HISTIDINE BIOSYNTHESIS BIFUNCTIONAL PROTEIN"/>
    <property type="match status" value="1"/>
</dbReference>
<feature type="domain" description="Phosphoribosyl-AMP cyclohydrolase" evidence="7">
    <location>
        <begin position="1"/>
        <end position="75"/>
    </location>
</feature>
<evidence type="ECO:0000259" key="7">
    <source>
        <dbReference type="Pfam" id="PF01502"/>
    </source>
</evidence>
<comment type="catalytic activity">
    <reaction evidence="1">
        <text>1-(5-phospho-beta-D-ribosyl)-5'-AMP + H2O = 1-(5-phospho-beta-D-ribosyl)-5-[(5-phospho-beta-D-ribosylamino)methylideneamino]imidazole-4-carboxamide</text>
        <dbReference type="Rhea" id="RHEA:20049"/>
        <dbReference type="ChEBI" id="CHEBI:15377"/>
        <dbReference type="ChEBI" id="CHEBI:58435"/>
        <dbReference type="ChEBI" id="CHEBI:59457"/>
        <dbReference type="EC" id="3.5.4.19"/>
    </reaction>
</comment>
<dbReference type="AlphaFoldDB" id="A0A381TG63"/>
<evidence type="ECO:0000256" key="5">
    <source>
        <dbReference type="ARBA" id="ARBA00022801"/>
    </source>
</evidence>
<keyword evidence="4" id="KW-0028">Amino-acid biosynthesis</keyword>
<dbReference type="SUPFAM" id="SSF141734">
    <property type="entry name" value="HisI-like"/>
    <property type="match status" value="1"/>
</dbReference>
<dbReference type="UniPathway" id="UPA00031">
    <property type="reaction ID" value="UER00008"/>
</dbReference>
<evidence type="ECO:0000256" key="4">
    <source>
        <dbReference type="ARBA" id="ARBA00022605"/>
    </source>
</evidence>
<organism evidence="8">
    <name type="scientific">marine metagenome</name>
    <dbReference type="NCBI Taxonomy" id="408172"/>
    <lineage>
        <taxon>unclassified sequences</taxon>
        <taxon>metagenomes</taxon>
        <taxon>ecological metagenomes</taxon>
    </lineage>
</organism>
<name>A0A381TG63_9ZZZZ</name>
<evidence type="ECO:0000256" key="6">
    <source>
        <dbReference type="ARBA" id="ARBA00023102"/>
    </source>
</evidence>
<reference evidence="8" key="1">
    <citation type="submission" date="2018-05" db="EMBL/GenBank/DDBJ databases">
        <authorList>
            <person name="Lanie J.A."/>
            <person name="Ng W.-L."/>
            <person name="Kazmierczak K.M."/>
            <person name="Andrzejewski T.M."/>
            <person name="Davidsen T.M."/>
            <person name="Wayne K.J."/>
            <person name="Tettelin H."/>
            <person name="Glass J.I."/>
            <person name="Rusch D."/>
            <person name="Podicherti R."/>
            <person name="Tsui H.-C.T."/>
            <person name="Winkler M.E."/>
        </authorList>
    </citation>
    <scope>NUCLEOTIDE SEQUENCE</scope>
</reference>
<dbReference type="GO" id="GO:0000105">
    <property type="term" value="P:L-histidine biosynthetic process"/>
    <property type="evidence" value="ECO:0007669"/>
    <property type="project" value="UniProtKB-UniPathway"/>
</dbReference>
<proteinExistence type="predicted"/>
<dbReference type="EC" id="3.5.4.19" evidence="3"/>
<dbReference type="GO" id="GO:0004635">
    <property type="term" value="F:phosphoribosyl-AMP cyclohydrolase activity"/>
    <property type="evidence" value="ECO:0007669"/>
    <property type="project" value="UniProtKB-EC"/>
</dbReference>
<gene>
    <name evidence="8" type="ORF">METZ01_LOCUS65777</name>
</gene>
<evidence type="ECO:0000256" key="1">
    <source>
        <dbReference type="ARBA" id="ARBA00000024"/>
    </source>
</evidence>